<dbReference type="HOGENOM" id="CLU_013985_23_0_2"/>
<dbReference type="InterPro" id="IPR000182">
    <property type="entry name" value="GNAT_dom"/>
</dbReference>
<dbReference type="KEGG" id="hut:Huta_1406"/>
<evidence type="ECO:0000313" key="3">
    <source>
        <dbReference type="Proteomes" id="UP000002071"/>
    </source>
</evidence>
<dbReference type="CDD" id="cd04301">
    <property type="entry name" value="NAT_SF"/>
    <property type="match status" value="1"/>
</dbReference>
<dbReference type="NCBIfam" id="TIGR01575">
    <property type="entry name" value="rimI"/>
    <property type="match status" value="1"/>
</dbReference>
<dbReference type="InterPro" id="IPR006464">
    <property type="entry name" value="AcTrfase_RimI/Ard1"/>
</dbReference>
<dbReference type="Gene3D" id="3.40.630.30">
    <property type="match status" value="1"/>
</dbReference>
<sequence length="170" mass="18399">MCQGHVLTPVTTVASEPGGRPLVRPATREDLLGVLEIEQQSFPQPWPVGAFERFLDAPAFLVAIDRTPPTAGSVIGYVVADAVPNDGTPIGHVKDLAVHPDRRNAGVGRQLLQRAILMLGASGITTVKLEVRESNAAARHLYRSEGFVHRRTIPGYYDDGENALVLFRSP</sequence>
<dbReference type="Pfam" id="PF00583">
    <property type="entry name" value="Acetyltransf_1"/>
    <property type="match status" value="1"/>
</dbReference>
<dbReference type="GO" id="GO:0008080">
    <property type="term" value="F:N-acetyltransferase activity"/>
    <property type="evidence" value="ECO:0007669"/>
    <property type="project" value="InterPro"/>
</dbReference>
<dbReference type="eggNOG" id="arCOG00833">
    <property type="taxonomic scope" value="Archaea"/>
</dbReference>
<dbReference type="EMBL" id="CP001687">
    <property type="protein sequence ID" value="ACV11582.1"/>
    <property type="molecule type" value="Genomic_DNA"/>
</dbReference>
<evidence type="ECO:0000259" key="1">
    <source>
        <dbReference type="PROSITE" id="PS51186"/>
    </source>
</evidence>
<dbReference type="STRING" id="519442.Huta_1406"/>
<dbReference type="PROSITE" id="PS51186">
    <property type="entry name" value="GNAT"/>
    <property type="match status" value="1"/>
</dbReference>
<reference evidence="2 3" key="1">
    <citation type="journal article" date="2009" name="Stand. Genomic Sci.">
        <title>Complete genome sequence of Halorhabdus utahensis type strain (AX-2).</title>
        <authorList>
            <person name="Anderson I."/>
            <person name="Tindall B.J."/>
            <person name="Pomrenke H."/>
            <person name="Goker M."/>
            <person name="Lapidus A."/>
            <person name="Nolan M."/>
            <person name="Copeland A."/>
            <person name="Glavina Del Rio T."/>
            <person name="Chen F."/>
            <person name="Tice H."/>
            <person name="Cheng J.F."/>
            <person name="Lucas S."/>
            <person name="Chertkov O."/>
            <person name="Bruce D."/>
            <person name="Brettin T."/>
            <person name="Detter J.C."/>
            <person name="Han C."/>
            <person name="Goodwin L."/>
            <person name="Land M."/>
            <person name="Hauser L."/>
            <person name="Chang Y.J."/>
            <person name="Jeffries C.D."/>
            <person name="Pitluck S."/>
            <person name="Pati A."/>
            <person name="Mavromatis K."/>
            <person name="Ivanova N."/>
            <person name="Ovchinnikova G."/>
            <person name="Chen A."/>
            <person name="Palaniappan K."/>
            <person name="Chain P."/>
            <person name="Rohde M."/>
            <person name="Bristow J."/>
            <person name="Eisen J.A."/>
            <person name="Markowitz V."/>
            <person name="Hugenholtz P."/>
            <person name="Kyrpides N.C."/>
            <person name="Klenk H.P."/>
        </authorList>
    </citation>
    <scope>NUCLEOTIDE SEQUENCE [LARGE SCALE GENOMIC DNA]</scope>
    <source>
        <strain evidence="3">DSM 12940 / JCM 11049 / AX-2</strain>
    </source>
</reference>
<dbReference type="Proteomes" id="UP000002071">
    <property type="component" value="Chromosome"/>
</dbReference>
<dbReference type="SUPFAM" id="SSF55729">
    <property type="entry name" value="Acyl-CoA N-acyltransferases (Nat)"/>
    <property type="match status" value="1"/>
</dbReference>
<evidence type="ECO:0000313" key="2">
    <source>
        <dbReference type="EMBL" id="ACV11582.1"/>
    </source>
</evidence>
<name>C7NNQ7_HALUD</name>
<dbReference type="InterPro" id="IPR016181">
    <property type="entry name" value="Acyl_CoA_acyltransferase"/>
</dbReference>
<gene>
    <name evidence="2" type="ordered locus">Huta_1406</name>
</gene>
<accession>C7NNQ7</accession>
<organism evidence="2 3">
    <name type="scientific">Halorhabdus utahensis (strain DSM 12940 / JCM 11049 / AX-2)</name>
    <dbReference type="NCBI Taxonomy" id="519442"/>
    <lineage>
        <taxon>Archaea</taxon>
        <taxon>Methanobacteriati</taxon>
        <taxon>Methanobacteriota</taxon>
        <taxon>Stenosarchaea group</taxon>
        <taxon>Halobacteria</taxon>
        <taxon>Halobacteriales</taxon>
        <taxon>Haloarculaceae</taxon>
        <taxon>Halorhabdus</taxon>
    </lineage>
</organism>
<proteinExistence type="predicted"/>
<protein>
    <submittedName>
        <fullName evidence="2">Ribosomal-protein-alanine acetyltransferase</fullName>
    </submittedName>
</protein>
<dbReference type="OrthoDB" id="43754at2157"/>
<feature type="domain" description="N-acetyltransferase" evidence="1">
    <location>
        <begin position="21"/>
        <end position="170"/>
    </location>
</feature>
<dbReference type="PANTHER" id="PTHR43072">
    <property type="entry name" value="N-ACETYLTRANSFERASE"/>
    <property type="match status" value="1"/>
</dbReference>
<dbReference type="AlphaFoldDB" id="C7NNQ7"/>
<keyword evidence="3" id="KW-1185">Reference proteome</keyword>
<keyword evidence="2" id="KW-0808">Transferase</keyword>